<dbReference type="RefSeq" id="XP_036671585.3">
    <property type="nucleotide sequence ID" value="XM_036815690.3"/>
</dbReference>
<dbReference type="GO" id="GO:0008270">
    <property type="term" value="F:zinc ion binding"/>
    <property type="evidence" value="ECO:0007669"/>
    <property type="project" value="InterPro"/>
</dbReference>
<evidence type="ECO:0000259" key="2">
    <source>
        <dbReference type="PROSITE" id="PS51144"/>
    </source>
</evidence>
<organism evidence="3 4">
    <name type="scientific">Drosophila suzukii</name>
    <name type="common">Spotted-wing drosophila fruit fly</name>
    <dbReference type="NCBI Taxonomy" id="28584"/>
    <lineage>
        <taxon>Eukaryota</taxon>
        <taxon>Metazoa</taxon>
        <taxon>Ecdysozoa</taxon>
        <taxon>Arthropoda</taxon>
        <taxon>Hexapoda</taxon>
        <taxon>Insecta</taxon>
        <taxon>Pterygota</taxon>
        <taxon>Neoptera</taxon>
        <taxon>Endopterygota</taxon>
        <taxon>Diptera</taxon>
        <taxon>Brachycera</taxon>
        <taxon>Muscomorpha</taxon>
        <taxon>Ephydroidea</taxon>
        <taxon>Drosophilidae</taxon>
        <taxon>Drosophila</taxon>
        <taxon>Sophophora</taxon>
    </lineage>
</organism>
<evidence type="ECO:0000313" key="3">
    <source>
        <dbReference type="Proteomes" id="UP001652628"/>
    </source>
</evidence>
<dbReference type="GO" id="GO:0004089">
    <property type="term" value="F:carbonate dehydratase activity"/>
    <property type="evidence" value="ECO:0007669"/>
    <property type="project" value="InterPro"/>
</dbReference>
<dbReference type="PANTHER" id="PTHR18952">
    <property type="entry name" value="CARBONIC ANHYDRASE"/>
    <property type="match status" value="1"/>
</dbReference>
<dbReference type="CDD" id="cd00326">
    <property type="entry name" value="alpha_CA"/>
    <property type="match status" value="1"/>
</dbReference>
<comment type="similarity">
    <text evidence="1">Belongs to the alpha-carbonic anhydrase family.</text>
</comment>
<feature type="domain" description="Alpha-carbonic anhydrase" evidence="2">
    <location>
        <begin position="1"/>
        <end position="204"/>
    </location>
</feature>
<evidence type="ECO:0000313" key="4">
    <source>
        <dbReference type="RefSeq" id="XP_036671585.3"/>
    </source>
</evidence>
<dbReference type="PANTHER" id="PTHR18952:SF124">
    <property type="entry name" value="CARBONIC ANHYDRASE 7"/>
    <property type="match status" value="1"/>
</dbReference>
<dbReference type="InterPro" id="IPR023561">
    <property type="entry name" value="Carbonic_anhydrase_a-class"/>
</dbReference>
<dbReference type="InterPro" id="IPR036398">
    <property type="entry name" value="CA_dom_sf"/>
</dbReference>
<protein>
    <submittedName>
        <fullName evidence="4">Carbonic anhydrase 1-like</fullName>
    </submittedName>
</protein>
<dbReference type="AlphaFoldDB" id="A0AB40A4Y9"/>
<keyword evidence="3" id="KW-1185">Reference proteome</keyword>
<accession>A0AB40A4Y9</accession>
<dbReference type="PROSITE" id="PS51144">
    <property type="entry name" value="ALPHA_CA_2"/>
    <property type="match status" value="1"/>
</dbReference>
<dbReference type="InterPro" id="IPR001148">
    <property type="entry name" value="CA_dom"/>
</dbReference>
<sequence>MSNNGHTVLVKMSFNKETVPTVKGGPFAERTPLGYQFEQFHFYWGDNETFTNKDMVINQAYLFELHLILRNSEYPNLTIAMEKDHGIAVMAFYFHIGLVPFRGYEDFTNLLAQIDRKGQSVNMKYPFPLGEYISKHMDNYFTYSDSLTIPPCSVEATWLYFPYTIDISEEQFNIFYRLTANDDHLKNDFPPNDPFNVGTLYKNKENRNDSYSVPLVNVANAAEKWMPHLMEALLYVCVLVPLLRTSNFSGF</sequence>
<proteinExistence type="inferred from homology"/>
<dbReference type="GeneID" id="108012286"/>
<name>A0AB40A4Y9_DROSZ</name>
<dbReference type="Proteomes" id="UP001652628">
    <property type="component" value="Chromosome 3"/>
</dbReference>
<dbReference type="SMART" id="SM01057">
    <property type="entry name" value="Carb_anhydrase"/>
    <property type="match status" value="1"/>
</dbReference>
<dbReference type="Gene3D" id="3.10.200.10">
    <property type="entry name" value="Alpha carbonic anhydrase"/>
    <property type="match status" value="1"/>
</dbReference>
<evidence type="ECO:0000256" key="1">
    <source>
        <dbReference type="ARBA" id="ARBA00010718"/>
    </source>
</evidence>
<dbReference type="Pfam" id="PF00194">
    <property type="entry name" value="Carb_anhydrase"/>
    <property type="match status" value="1"/>
</dbReference>
<gene>
    <name evidence="4" type="primary">LOC108012286</name>
</gene>
<dbReference type="GO" id="GO:0005737">
    <property type="term" value="C:cytoplasm"/>
    <property type="evidence" value="ECO:0007669"/>
    <property type="project" value="TreeGrafter"/>
</dbReference>
<reference evidence="4" key="1">
    <citation type="submission" date="2025-08" db="UniProtKB">
        <authorList>
            <consortium name="RefSeq"/>
        </authorList>
    </citation>
    <scope>IDENTIFICATION</scope>
</reference>
<dbReference type="SUPFAM" id="SSF51069">
    <property type="entry name" value="Carbonic anhydrase"/>
    <property type="match status" value="1"/>
</dbReference>